<proteinExistence type="inferred from homology"/>
<dbReference type="SMART" id="SM00564">
    <property type="entry name" value="PQQ"/>
    <property type="match status" value="7"/>
</dbReference>
<feature type="region of interest" description="Disordered" evidence="5">
    <location>
        <begin position="404"/>
        <end position="423"/>
    </location>
</feature>
<evidence type="ECO:0000256" key="1">
    <source>
        <dbReference type="ARBA" id="ARBA00022729"/>
    </source>
</evidence>
<feature type="domain" description="Pyrrolo-quinoline quinone repeat" evidence="6">
    <location>
        <begin position="91"/>
        <end position="322"/>
    </location>
</feature>
<evidence type="ECO:0000259" key="6">
    <source>
        <dbReference type="Pfam" id="PF13360"/>
    </source>
</evidence>
<comment type="caution">
    <text evidence="7">The sequence shown here is derived from an EMBL/GenBank/DDBJ whole genome shotgun (WGS) entry which is preliminary data.</text>
</comment>
<comment type="similarity">
    <text evidence="4">Belongs to the BamB family.</text>
</comment>
<dbReference type="PANTHER" id="PTHR34512:SF30">
    <property type="entry name" value="OUTER MEMBRANE PROTEIN ASSEMBLY FACTOR BAMB"/>
    <property type="match status" value="1"/>
</dbReference>
<keyword evidence="4" id="KW-0449">Lipoprotein</keyword>
<dbReference type="Gene3D" id="2.130.10.10">
    <property type="entry name" value="YVTN repeat-like/Quinoprotein amine dehydrogenase"/>
    <property type="match status" value="1"/>
</dbReference>
<dbReference type="Pfam" id="PF13360">
    <property type="entry name" value="PQQ_2"/>
    <property type="match status" value="1"/>
</dbReference>
<dbReference type="InterPro" id="IPR002372">
    <property type="entry name" value="PQQ_rpt_dom"/>
</dbReference>
<keyword evidence="2 4" id="KW-0472">Membrane</keyword>
<reference evidence="7 8" key="1">
    <citation type="journal article" date="2020" name="Microorganisms">
        <title>Osmotic Adaptation and Compatible Solute Biosynthesis of Phototrophic Bacteria as Revealed from Genome Analyses.</title>
        <authorList>
            <person name="Imhoff J.F."/>
            <person name="Rahn T."/>
            <person name="Kunzel S."/>
            <person name="Keller A."/>
            <person name="Neulinger S.C."/>
        </authorList>
    </citation>
    <scope>NUCLEOTIDE SEQUENCE [LARGE SCALE GENOMIC DNA]</scope>
    <source>
        <strain evidence="7 8">DSM 25653</strain>
    </source>
</reference>
<dbReference type="GO" id="GO:0051205">
    <property type="term" value="P:protein insertion into membrane"/>
    <property type="evidence" value="ECO:0007669"/>
    <property type="project" value="UniProtKB-UniRule"/>
</dbReference>
<dbReference type="InterPro" id="IPR017687">
    <property type="entry name" value="BamB"/>
</dbReference>
<evidence type="ECO:0000313" key="8">
    <source>
        <dbReference type="Proteomes" id="UP001138768"/>
    </source>
</evidence>
<organism evidence="7 8">
    <name type="scientific">Lamprobacter modestohalophilus</name>
    <dbReference type="NCBI Taxonomy" id="1064514"/>
    <lineage>
        <taxon>Bacteria</taxon>
        <taxon>Pseudomonadati</taxon>
        <taxon>Pseudomonadota</taxon>
        <taxon>Gammaproteobacteria</taxon>
        <taxon>Chromatiales</taxon>
        <taxon>Chromatiaceae</taxon>
        <taxon>Lamprobacter</taxon>
    </lineage>
</organism>
<keyword evidence="1 4" id="KW-0732">Signal</keyword>
<sequence length="448" mass="47089">MNAHRPSCMQRRTLLVSLASALLLQGCGSLGWIGLGREKDPNPPTELAKAAPQEVQVRTLWTTRIGKGNDGRALSLRPTVAGNRLYAADHSGTISALNAADGRVVWERKTRIPFSGGPDVDGDRLVVGSSNGEVLLFSTRDGSQRWRAQLGSEVLSVPRIIGDLVVVHTIDDSVYGLDLNDGSERWRFGYQAPILTLRGSSSPTAGPDGIIVGLSSGRLVYLDPAQGLPIWEVVVSPPSGRSELERIADIDTDPVVLGSQVLVASFNGDLASVDINSGAVLWRRELSAHAGLAATAEALYITDSEDQLWAADPTDGAGRWRQDALRYRQLTAPVVIGNALAVGDLEGYVHWVSRRDGRLLGRVRVAKAAVASTPVVVGQTLYLQLDNGTIAAVRATGTGSSTAAQASQSEMAPTLSSISSNAQVGSGTEAQALPGVARASSASSGHQG</sequence>
<evidence type="ECO:0000256" key="5">
    <source>
        <dbReference type="SAM" id="MobiDB-lite"/>
    </source>
</evidence>
<dbReference type="InterPro" id="IPR018391">
    <property type="entry name" value="PQQ_b-propeller_rpt"/>
</dbReference>
<feature type="region of interest" description="Disordered" evidence="5">
    <location>
        <begin position="429"/>
        <end position="448"/>
    </location>
</feature>
<protein>
    <recommendedName>
        <fullName evidence="4">Outer membrane protein assembly factor BamB</fullName>
    </recommendedName>
</protein>
<comment type="function">
    <text evidence="4">Part of the outer membrane protein assembly complex, which is involved in assembly and insertion of beta-barrel proteins into the outer membrane.</text>
</comment>
<dbReference type="GO" id="GO:0009279">
    <property type="term" value="C:cell outer membrane"/>
    <property type="evidence" value="ECO:0007669"/>
    <property type="project" value="UniProtKB-SubCell"/>
</dbReference>
<keyword evidence="4" id="KW-0564">Palmitate</keyword>
<dbReference type="SUPFAM" id="SSF50998">
    <property type="entry name" value="Quinoprotein alcohol dehydrogenase-like"/>
    <property type="match status" value="1"/>
</dbReference>
<dbReference type="PROSITE" id="PS51257">
    <property type="entry name" value="PROKAR_LIPOPROTEIN"/>
    <property type="match status" value="1"/>
</dbReference>
<name>A0A9X1B5U1_9GAMM</name>
<feature type="compositionally biased region" description="Polar residues" evidence="5">
    <location>
        <begin position="410"/>
        <end position="423"/>
    </location>
</feature>
<dbReference type="RefSeq" id="WP_200246827.1">
    <property type="nucleotide sequence ID" value="NZ_NRRY01000034.1"/>
</dbReference>
<evidence type="ECO:0000256" key="3">
    <source>
        <dbReference type="ARBA" id="ARBA00023237"/>
    </source>
</evidence>
<dbReference type="NCBIfam" id="TIGR03300">
    <property type="entry name" value="assembly_YfgL"/>
    <property type="match status" value="1"/>
</dbReference>
<dbReference type="InterPro" id="IPR015943">
    <property type="entry name" value="WD40/YVTN_repeat-like_dom_sf"/>
</dbReference>
<evidence type="ECO:0000313" key="7">
    <source>
        <dbReference type="EMBL" id="MBK1620206.1"/>
    </source>
</evidence>
<gene>
    <name evidence="4 7" type="primary">bamB</name>
    <name evidence="7" type="ORF">CKO42_17515</name>
</gene>
<dbReference type="InterPro" id="IPR011047">
    <property type="entry name" value="Quinoprotein_ADH-like_sf"/>
</dbReference>
<comment type="subcellular location">
    <subcellularLocation>
        <location evidence="4">Cell outer membrane</location>
        <topology evidence="4">Lipid-anchor</topology>
    </subcellularLocation>
</comment>
<dbReference type="GO" id="GO:0043165">
    <property type="term" value="P:Gram-negative-bacterium-type cell outer membrane assembly"/>
    <property type="evidence" value="ECO:0007669"/>
    <property type="project" value="UniProtKB-UniRule"/>
</dbReference>
<dbReference type="Proteomes" id="UP001138768">
    <property type="component" value="Unassembled WGS sequence"/>
</dbReference>
<evidence type="ECO:0000256" key="4">
    <source>
        <dbReference type="HAMAP-Rule" id="MF_00923"/>
    </source>
</evidence>
<comment type="subunit">
    <text evidence="4">Part of the Bam complex.</text>
</comment>
<dbReference type="PANTHER" id="PTHR34512">
    <property type="entry name" value="CELL SURFACE PROTEIN"/>
    <property type="match status" value="1"/>
</dbReference>
<dbReference type="EMBL" id="NRRY01000034">
    <property type="protein sequence ID" value="MBK1620206.1"/>
    <property type="molecule type" value="Genomic_DNA"/>
</dbReference>
<dbReference type="AlphaFoldDB" id="A0A9X1B5U1"/>
<keyword evidence="3 4" id="KW-0998">Cell outer membrane</keyword>
<evidence type="ECO:0000256" key="2">
    <source>
        <dbReference type="ARBA" id="ARBA00023136"/>
    </source>
</evidence>
<dbReference type="HAMAP" id="MF_00923">
    <property type="entry name" value="OM_assembly_BamB"/>
    <property type="match status" value="1"/>
</dbReference>
<accession>A0A9X1B5U1</accession>
<keyword evidence="8" id="KW-1185">Reference proteome</keyword>